<name>A0A1L9P4I6_ASPVE</name>
<sequence>MSDKAAVEEVPLGTTAKPSFLARVKAHFKKWWWAHLIALAVIVLVIALPLVYVGYPRIAQGDINDSTLDVTSMEISDPSPDGFHLNQKQVIGSGSTFKPKLFSFDADVSLLGSSKFAKVTVPEVQGRDGYVVDIDQWVDLSSVEDFEAFSIAVMMNEEFKLNIYGEPRLKLGALPTIDIDYNKTITMKGLNKLNGFKIEKLGLNTDLGQGRNAEGTVLIPNPSVLTLTMGNLTLDVSSNGTKLGQSFLDDLVLRPGDNHVPMTSFLNISTLAGLLPGDGIMPLTIVGNSSVYNGEPISYFTKALQANTLNTNVNLSAVLG</sequence>
<dbReference type="EMBL" id="KV878125">
    <property type="protein sequence ID" value="OJI96323.1"/>
    <property type="molecule type" value="Genomic_DNA"/>
</dbReference>
<protein>
    <submittedName>
        <fullName evidence="2">Uncharacterized protein</fullName>
    </submittedName>
</protein>
<evidence type="ECO:0000313" key="2">
    <source>
        <dbReference type="EMBL" id="OJI96323.1"/>
    </source>
</evidence>
<feature type="transmembrane region" description="Helical" evidence="1">
    <location>
        <begin position="31"/>
        <end position="55"/>
    </location>
</feature>
<dbReference type="GO" id="GO:0000329">
    <property type="term" value="C:fungal-type vacuole membrane"/>
    <property type="evidence" value="ECO:0007669"/>
    <property type="project" value="InterPro"/>
</dbReference>
<dbReference type="PANTHER" id="PTHR35895:SF1">
    <property type="entry name" value="LIPID-BINDING SERUM GLYCOPROTEIN C-TERMINAL DOMAIN-CONTAINING PROTEIN"/>
    <property type="match status" value="1"/>
</dbReference>
<evidence type="ECO:0000256" key="1">
    <source>
        <dbReference type="SAM" id="Phobius"/>
    </source>
</evidence>
<gene>
    <name evidence="2" type="ORF">ASPVEDRAFT_78093</name>
</gene>
<evidence type="ECO:0000313" key="3">
    <source>
        <dbReference type="Proteomes" id="UP000184073"/>
    </source>
</evidence>
<dbReference type="STRING" id="1036611.A0A1L9P4I6"/>
<reference evidence="3" key="1">
    <citation type="journal article" date="2017" name="Genome Biol.">
        <title>Comparative genomics reveals high biological diversity and specific adaptations in the industrially and medically important fungal genus Aspergillus.</title>
        <authorList>
            <person name="de Vries R.P."/>
            <person name="Riley R."/>
            <person name="Wiebenga A."/>
            <person name="Aguilar-Osorio G."/>
            <person name="Amillis S."/>
            <person name="Uchima C.A."/>
            <person name="Anderluh G."/>
            <person name="Asadollahi M."/>
            <person name="Askin M."/>
            <person name="Barry K."/>
            <person name="Battaglia E."/>
            <person name="Bayram O."/>
            <person name="Benocci T."/>
            <person name="Braus-Stromeyer S.A."/>
            <person name="Caldana C."/>
            <person name="Canovas D."/>
            <person name="Cerqueira G.C."/>
            <person name="Chen F."/>
            <person name="Chen W."/>
            <person name="Choi C."/>
            <person name="Clum A."/>
            <person name="Dos Santos R.A."/>
            <person name="Damasio A.R."/>
            <person name="Diallinas G."/>
            <person name="Emri T."/>
            <person name="Fekete E."/>
            <person name="Flipphi M."/>
            <person name="Freyberg S."/>
            <person name="Gallo A."/>
            <person name="Gournas C."/>
            <person name="Habgood R."/>
            <person name="Hainaut M."/>
            <person name="Harispe M.L."/>
            <person name="Henrissat B."/>
            <person name="Hilden K.S."/>
            <person name="Hope R."/>
            <person name="Hossain A."/>
            <person name="Karabika E."/>
            <person name="Karaffa L."/>
            <person name="Karanyi Z."/>
            <person name="Krasevec N."/>
            <person name="Kuo A."/>
            <person name="Kusch H."/>
            <person name="LaButti K."/>
            <person name="Lagendijk E.L."/>
            <person name="Lapidus A."/>
            <person name="Levasseur A."/>
            <person name="Lindquist E."/>
            <person name="Lipzen A."/>
            <person name="Logrieco A.F."/>
            <person name="MacCabe A."/>
            <person name="Maekelae M.R."/>
            <person name="Malavazi I."/>
            <person name="Melin P."/>
            <person name="Meyer V."/>
            <person name="Mielnichuk N."/>
            <person name="Miskei M."/>
            <person name="Molnar A.P."/>
            <person name="Mule G."/>
            <person name="Ngan C.Y."/>
            <person name="Orejas M."/>
            <person name="Orosz E."/>
            <person name="Ouedraogo J.P."/>
            <person name="Overkamp K.M."/>
            <person name="Park H.-S."/>
            <person name="Perrone G."/>
            <person name="Piumi F."/>
            <person name="Punt P.J."/>
            <person name="Ram A.F."/>
            <person name="Ramon A."/>
            <person name="Rauscher S."/>
            <person name="Record E."/>
            <person name="Riano-Pachon D.M."/>
            <person name="Robert V."/>
            <person name="Roehrig J."/>
            <person name="Ruller R."/>
            <person name="Salamov A."/>
            <person name="Salih N.S."/>
            <person name="Samson R.A."/>
            <person name="Sandor E."/>
            <person name="Sanguinetti M."/>
            <person name="Schuetze T."/>
            <person name="Sepcic K."/>
            <person name="Shelest E."/>
            <person name="Sherlock G."/>
            <person name="Sophianopoulou V."/>
            <person name="Squina F.M."/>
            <person name="Sun H."/>
            <person name="Susca A."/>
            <person name="Todd R.B."/>
            <person name="Tsang A."/>
            <person name="Unkles S.E."/>
            <person name="van de Wiele N."/>
            <person name="van Rossen-Uffink D."/>
            <person name="Oliveira J.V."/>
            <person name="Vesth T.C."/>
            <person name="Visser J."/>
            <person name="Yu J.-H."/>
            <person name="Zhou M."/>
            <person name="Andersen M.R."/>
            <person name="Archer D.B."/>
            <person name="Baker S.E."/>
            <person name="Benoit I."/>
            <person name="Brakhage A.A."/>
            <person name="Braus G.H."/>
            <person name="Fischer R."/>
            <person name="Frisvad J.C."/>
            <person name="Goldman G.H."/>
            <person name="Houbraken J."/>
            <person name="Oakley B."/>
            <person name="Pocsi I."/>
            <person name="Scazzocchio C."/>
            <person name="Seiboth B."/>
            <person name="vanKuyk P.A."/>
            <person name="Wortman J."/>
            <person name="Dyer P.S."/>
            <person name="Grigoriev I.V."/>
        </authorList>
    </citation>
    <scope>NUCLEOTIDE SEQUENCE [LARGE SCALE GENOMIC DNA]</scope>
    <source>
        <strain evidence="3">CBS 583.65</strain>
    </source>
</reference>
<dbReference type="RefSeq" id="XP_040662086.1">
    <property type="nucleotide sequence ID" value="XM_040816485.1"/>
</dbReference>
<dbReference type="InterPro" id="IPR046368">
    <property type="entry name" value="Tag1"/>
</dbReference>
<keyword evidence="1" id="KW-1133">Transmembrane helix</keyword>
<dbReference type="PANTHER" id="PTHR35895">
    <property type="entry name" value="CHROMOSOME 16, WHOLE GENOME SHOTGUN SEQUENCE"/>
    <property type="match status" value="1"/>
</dbReference>
<organism evidence="2 3">
    <name type="scientific">Aspergillus versicolor CBS 583.65</name>
    <dbReference type="NCBI Taxonomy" id="1036611"/>
    <lineage>
        <taxon>Eukaryota</taxon>
        <taxon>Fungi</taxon>
        <taxon>Dikarya</taxon>
        <taxon>Ascomycota</taxon>
        <taxon>Pezizomycotina</taxon>
        <taxon>Eurotiomycetes</taxon>
        <taxon>Eurotiomycetidae</taxon>
        <taxon>Eurotiales</taxon>
        <taxon>Aspergillaceae</taxon>
        <taxon>Aspergillus</taxon>
        <taxon>Aspergillus subgen. Nidulantes</taxon>
    </lineage>
</organism>
<dbReference type="InterPro" id="IPR022185">
    <property type="entry name" value="DUF3712"/>
</dbReference>
<dbReference type="Pfam" id="PF12505">
    <property type="entry name" value="DUF3712"/>
    <property type="match status" value="1"/>
</dbReference>
<keyword evidence="1" id="KW-0812">Transmembrane</keyword>
<keyword evidence="1" id="KW-0472">Membrane</keyword>
<keyword evidence="3" id="KW-1185">Reference proteome</keyword>
<accession>A0A1L9P4I6</accession>
<dbReference type="AlphaFoldDB" id="A0A1L9P4I6"/>
<dbReference type="Proteomes" id="UP000184073">
    <property type="component" value="Unassembled WGS sequence"/>
</dbReference>
<proteinExistence type="predicted"/>
<dbReference type="OrthoDB" id="10039566at2759"/>
<dbReference type="VEuPathDB" id="FungiDB:ASPVEDRAFT_78093"/>
<dbReference type="GeneID" id="63731996"/>